<proteinExistence type="inferred from homology"/>
<evidence type="ECO:0000313" key="14">
    <source>
        <dbReference type="Proteomes" id="UP000236753"/>
    </source>
</evidence>
<accession>A0A1H5VNW3</accession>
<dbReference type="SUPFAM" id="SSF53756">
    <property type="entry name" value="UDP-Glycosyltransferase/glycogen phosphorylase"/>
    <property type="match status" value="1"/>
</dbReference>
<dbReference type="CDD" id="cd03785">
    <property type="entry name" value="GT28_MurG"/>
    <property type="match status" value="1"/>
</dbReference>
<dbReference type="InterPro" id="IPR004276">
    <property type="entry name" value="GlycoTrans_28_N"/>
</dbReference>
<dbReference type="Gene3D" id="3.40.50.2000">
    <property type="entry name" value="Glycogen Phosphorylase B"/>
    <property type="match status" value="2"/>
</dbReference>
<dbReference type="GO" id="GO:0008360">
    <property type="term" value="P:regulation of cell shape"/>
    <property type="evidence" value="ECO:0007669"/>
    <property type="project" value="UniProtKB-KW"/>
</dbReference>
<feature type="binding site" evidence="10">
    <location>
        <position position="165"/>
    </location>
    <ligand>
        <name>UDP-N-acetyl-alpha-D-glucosamine</name>
        <dbReference type="ChEBI" id="CHEBI:57705"/>
    </ligand>
</feature>
<evidence type="ECO:0000256" key="4">
    <source>
        <dbReference type="ARBA" id="ARBA00022679"/>
    </source>
</evidence>
<dbReference type="EC" id="2.4.1.227" evidence="10"/>
<dbReference type="UniPathway" id="UPA00219"/>
<keyword evidence="8 10" id="KW-0131">Cell cycle</keyword>
<evidence type="ECO:0000256" key="9">
    <source>
        <dbReference type="ARBA" id="ARBA00023316"/>
    </source>
</evidence>
<reference evidence="13 14" key="1">
    <citation type="submission" date="2016-10" db="EMBL/GenBank/DDBJ databases">
        <authorList>
            <person name="de Groot N.N."/>
        </authorList>
    </citation>
    <scope>NUCLEOTIDE SEQUENCE [LARGE SCALE GENOMIC DNA]</scope>
    <source>
        <strain evidence="13 14">Nm13</strain>
    </source>
</reference>
<dbReference type="Proteomes" id="UP000236753">
    <property type="component" value="Unassembled WGS sequence"/>
</dbReference>
<feature type="domain" description="Glycosyltransferase family 28 N-terminal" evidence="11">
    <location>
        <begin position="6"/>
        <end position="143"/>
    </location>
</feature>
<dbReference type="GO" id="GO:0009252">
    <property type="term" value="P:peptidoglycan biosynthetic process"/>
    <property type="evidence" value="ECO:0007669"/>
    <property type="project" value="UniProtKB-UniRule"/>
</dbReference>
<gene>
    <name evidence="10" type="primary">murG</name>
    <name evidence="13" type="ORF">SAMN05216334_11361</name>
</gene>
<feature type="binding site" evidence="10">
    <location>
        <begin position="266"/>
        <end position="271"/>
    </location>
    <ligand>
        <name>UDP-N-acetyl-alpha-D-glucosamine</name>
        <dbReference type="ChEBI" id="CHEBI:57705"/>
    </ligand>
</feature>
<keyword evidence="1 10" id="KW-1003">Cell membrane</keyword>
<evidence type="ECO:0000256" key="3">
    <source>
        <dbReference type="ARBA" id="ARBA00022676"/>
    </source>
</evidence>
<dbReference type="NCBIfam" id="TIGR01133">
    <property type="entry name" value="murG"/>
    <property type="match status" value="1"/>
</dbReference>
<evidence type="ECO:0000256" key="8">
    <source>
        <dbReference type="ARBA" id="ARBA00023306"/>
    </source>
</evidence>
<evidence type="ECO:0000313" key="13">
    <source>
        <dbReference type="EMBL" id="SEF88706.1"/>
    </source>
</evidence>
<keyword evidence="9 10" id="KW-0961">Cell wall biogenesis/degradation</keyword>
<dbReference type="GO" id="GO:0005975">
    <property type="term" value="P:carbohydrate metabolic process"/>
    <property type="evidence" value="ECO:0007669"/>
    <property type="project" value="InterPro"/>
</dbReference>
<sequence>MSKHTILIMAGGTGGHVFPGLAVADYLKQMGWHVVWLGTETGMELKLVPQHGYDTEVISFSGLRGKRLATWLILPLRLVRAFLQSIRIIRSVKPDVVLGMGGYPAFPGGMMASLLNKPLIIHEQNSVPGLTNKILAKLADRVLLGFPDAILNNKKKSIYSGNPVRTEIMLIEAPEKRFPGRQGKLNLLIVGGSLGAQILNTIVPEALTLMPENLRPRVVHQAGITQFNLVKQAYIDLRMDAEVVAFIDDIAGRYAACDLVLCRAGALTVAELSIAGVASILVPYPHAVDDHQTRNARFLSDHGAAILIHQSDLSAKKLADLLADLSREKLLEMAITARSRSKPEATRVVAEACIELSGALNEA</sequence>
<dbReference type="Pfam" id="PF04101">
    <property type="entry name" value="Glyco_tran_28_C"/>
    <property type="match status" value="1"/>
</dbReference>
<evidence type="ECO:0000256" key="10">
    <source>
        <dbReference type="HAMAP-Rule" id="MF_00033"/>
    </source>
</evidence>
<comment type="similarity">
    <text evidence="10">Belongs to the glycosyltransferase 28 family. MurG subfamily.</text>
</comment>
<feature type="binding site" evidence="10">
    <location>
        <position position="193"/>
    </location>
    <ligand>
        <name>UDP-N-acetyl-alpha-D-glucosamine</name>
        <dbReference type="ChEBI" id="CHEBI:57705"/>
    </ligand>
</feature>
<evidence type="ECO:0000259" key="11">
    <source>
        <dbReference type="Pfam" id="PF03033"/>
    </source>
</evidence>
<dbReference type="InterPro" id="IPR007235">
    <property type="entry name" value="Glyco_trans_28_C"/>
</dbReference>
<dbReference type="Pfam" id="PF03033">
    <property type="entry name" value="Glyco_transf_28"/>
    <property type="match status" value="1"/>
</dbReference>
<organism evidence="13 14">
    <name type="scientific">Nitrosomonas ureae</name>
    <dbReference type="NCBI Taxonomy" id="44577"/>
    <lineage>
        <taxon>Bacteria</taxon>
        <taxon>Pseudomonadati</taxon>
        <taxon>Pseudomonadota</taxon>
        <taxon>Betaproteobacteria</taxon>
        <taxon>Nitrosomonadales</taxon>
        <taxon>Nitrosomonadaceae</taxon>
        <taxon>Nitrosomonas</taxon>
    </lineage>
</organism>
<keyword evidence="6 10" id="KW-0573">Peptidoglycan synthesis</keyword>
<keyword evidence="7 10" id="KW-0472">Membrane</keyword>
<evidence type="ECO:0000256" key="7">
    <source>
        <dbReference type="ARBA" id="ARBA00023136"/>
    </source>
</evidence>
<dbReference type="GO" id="GO:0051991">
    <property type="term" value="F:UDP-N-acetyl-D-glucosamine:N-acetylmuramoyl-L-alanyl-D-glutamyl-meso-2,6-diaminopimelyl-D-alanyl-D-alanine-diphosphoundecaprenol 4-beta-N-acetylglucosaminlytransferase activity"/>
    <property type="evidence" value="ECO:0007669"/>
    <property type="project" value="RHEA"/>
</dbReference>
<dbReference type="HAMAP" id="MF_00033">
    <property type="entry name" value="MurG"/>
    <property type="match status" value="1"/>
</dbReference>
<dbReference type="OrthoDB" id="9808936at2"/>
<dbReference type="InterPro" id="IPR006009">
    <property type="entry name" value="GlcNAc_MurG"/>
</dbReference>
<dbReference type="PANTHER" id="PTHR21015:SF22">
    <property type="entry name" value="GLYCOSYLTRANSFERASE"/>
    <property type="match status" value="1"/>
</dbReference>
<dbReference type="EMBL" id="FNUX01000013">
    <property type="protein sequence ID" value="SEF88706.1"/>
    <property type="molecule type" value="Genomic_DNA"/>
</dbReference>
<feature type="binding site" evidence="10">
    <location>
        <position position="292"/>
    </location>
    <ligand>
        <name>UDP-N-acetyl-alpha-D-glucosamine</name>
        <dbReference type="ChEBI" id="CHEBI:57705"/>
    </ligand>
</feature>
<evidence type="ECO:0000256" key="2">
    <source>
        <dbReference type="ARBA" id="ARBA00022618"/>
    </source>
</evidence>
<feature type="domain" description="Glycosyl transferase family 28 C-terminal" evidence="12">
    <location>
        <begin position="187"/>
        <end position="337"/>
    </location>
</feature>
<dbReference type="GO" id="GO:0071555">
    <property type="term" value="P:cell wall organization"/>
    <property type="evidence" value="ECO:0007669"/>
    <property type="project" value="UniProtKB-KW"/>
</dbReference>
<dbReference type="GO" id="GO:0050511">
    <property type="term" value="F:undecaprenyldiphospho-muramoylpentapeptide beta-N-acetylglucosaminyltransferase activity"/>
    <property type="evidence" value="ECO:0007669"/>
    <property type="project" value="UniProtKB-UniRule"/>
</dbReference>
<evidence type="ECO:0000256" key="5">
    <source>
        <dbReference type="ARBA" id="ARBA00022960"/>
    </source>
</evidence>
<dbReference type="GO" id="GO:0051301">
    <property type="term" value="P:cell division"/>
    <property type="evidence" value="ECO:0007669"/>
    <property type="project" value="UniProtKB-KW"/>
</dbReference>
<keyword evidence="3 10" id="KW-0328">Glycosyltransferase</keyword>
<name>A0A1H5VNW3_9PROT</name>
<dbReference type="RefSeq" id="WP_103966650.1">
    <property type="nucleotide sequence ID" value="NZ_FNUX01000013.1"/>
</dbReference>
<dbReference type="PANTHER" id="PTHR21015">
    <property type="entry name" value="UDP-N-ACETYLGLUCOSAMINE--N-ACETYLMURAMYL-(PENTAPEPTIDE) PYROPHOSPHORYL-UNDECAPRENOL N-ACETYLGLUCOSAMINE TRANSFERASE 1"/>
    <property type="match status" value="1"/>
</dbReference>
<keyword evidence="5 10" id="KW-0133">Cell shape</keyword>
<feature type="binding site" evidence="10">
    <location>
        <begin position="13"/>
        <end position="15"/>
    </location>
    <ligand>
        <name>UDP-N-acetyl-alpha-D-glucosamine</name>
        <dbReference type="ChEBI" id="CHEBI:57705"/>
    </ligand>
</feature>
<dbReference type="AlphaFoldDB" id="A0A1H5VNW3"/>
<comment type="subcellular location">
    <subcellularLocation>
        <location evidence="10">Cell membrane</location>
        <topology evidence="10">Peripheral membrane protein</topology>
        <orientation evidence="10">Cytoplasmic side</orientation>
    </subcellularLocation>
</comment>
<dbReference type="GO" id="GO:0005886">
    <property type="term" value="C:plasma membrane"/>
    <property type="evidence" value="ECO:0007669"/>
    <property type="project" value="UniProtKB-SubCell"/>
</dbReference>
<evidence type="ECO:0000259" key="12">
    <source>
        <dbReference type="Pfam" id="PF04101"/>
    </source>
</evidence>
<comment type="pathway">
    <text evidence="10">Cell wall biogenesis; peptidoglycan biosynthesis.</text>
</comment>
<evidence type="ECO:0000256" key="6">
    <source>
        <dbReference type="ARBA" id="ARBA00022984"/>
    </source>
</evidence>
<keyword evidence="4 10" id="KW-0808">Transferase</keyword>
<comment type="function">
    <text evidence="10">Cell wall formation. Catalyzes the transfer of a GlcNAc subunit on undecaprenyl-pyrophosphoryl-MurNAc-pentapeptide (lipid intermediate I) to form undecaprenyl-pyrophosphoryl-MurNAc-(pentapeptide)GlcNAc (lipid intermediate II).</text>
</comment>
<feature type="binding site" evidence="10">
    <location>
        <position position="247"/>
    </location>
    <ligand>
        <name>UDP-N-acetyl-alpha-D-glucosamine</name>
        <dbReference type="ChEBI" id="CHEBI:57705"/>
    </ligand>
</feature>
<feature type="binding site" evidence="10">
    <location>
        <position position="125"/>
    </location>
    <ligand>
        <name>UDP-N-acetyl-alpha-D-glucosamine</name>
        <dbReference type="ChEBI" id="CHEBI:57705"/>
    </ligand>
</feature>
<evidence type="ECO:0000256" key="1">
    <source>
        <dbReference type="ARBA" id="ARBA00022475"/>
    </source>
</evidence>
<comment type="catalytic activity">
    <reaction evidence="10">
        <text>di-trans,octa-cis-undecaprenyl diphospho-N-acetyl-alpha-D-muramoyl-L-alanyl-D-glutamyl-meso-2,6-diaminopimeloyl-D-alanyl-D-alanine + UDP-N-acetyl-alpha-D-glucosamine = di-trans,octa-cis-undecaprenyl diphospho-[N-acetyl-alpha-D-glucosaminyl-(1-&gt;4)]-N-acetyl-alpha-D-muramoyl-L-alanyl-D-glutamyl-meso-2,6-diaminopimeloyl-D-alanyl-D-alanine + UDP + H(+)</text>
        <dbReference type="Rhea" id="RHEA:31227"/>
        <dbReference type="ChEBI" id="CHEBI:15378"/>
        <dbReference type="ChEBI" id="CHEBI:57705"/>
        <dbReference type="ChEBI" id="CHEBI:58223"/>
        <dbReference type="ChEBI" id="CHEBI:61387"/>
        <dbReference type="ChEBI" id="CHEBI:61388"/>
        <dbReference type="EC" id="2.4.1.227"/>
    </reaction>
</comment>
<protein>
    <recommendedName>
        <fullName evidence="10">UDP-N-acetylglucosamine--N-acetylmuramyl-(pentapeptide) pyrophosphoryl-undecaprenol N-acetylglucosamine transferase</fullName>
        <ecNumber evidence="10">2.4.1.227</ecNumber>
    </recommendedName>
    <alternativeName>
        <fullName evidence="10">Undecaprenyl-PP-MurNAc-pentapeptide-UDPGlcNAc GlcNAc transferase</fullName>
    </alternativeName>
</protein>
<keyword evidence="2 10" id="KW-0132">Cell division</keyword>